<evidence type="ECO:0000256" key="2">
    <source>
        <dbReference type="ARBA" id="ARBA00023136"/>
    </source>
</evidence>
<dbReference type="AlphaFoldDB" id="A0A330L903"/>
<evidence type="ECO:0000313" key="4">
    <source>
        <dbReference type="EMBL" id="SPP66422.1"/>
    </source>
</evidence>
<keyword evidence="2" id="KW-0472">Membrane</keyword>
<dbReference type="GO" id="GO:0016020">
    <property type="term" value="C:membrane"/>
    <property type="evidence" value="ECO:0007669"/>
    <property type="project" value="UniProtKB-SubCell"/>
</dbReference>
<comment type="subcellular location">
    <subcellularLocation>
        <location evidence="1">Membrane</location>
    </subcellularLocation>
</comment>
<feature type="domain" description="POTRA" evidence="3">
    <location>
        <begin position="48"/>
        <end position="115"/>
    </location>
</feature>
<dbReference type="Proteomes" id="UP000248168">
    <property type="component" value="Unassembled WGS sequence"/>
</dbReference>
<reference evidence="5" key="1">
    <citation type="submission" date="2018-04" db="EMBL/GenBank/DDBJ databases">
        <authorList>
            <person name="Lucker S."/>
            <person name="Sakoula D."/>
        </authorList>
    </citation>
    <scope>NUCLEOTIDE SEQUENCE [LARGE SCALE GENOMIC DNA]</scope>
</reference>
<evidence type="ECO:0000313" key="5">
    <source>
        <dbReference type="Proteomes" id="UP000248168"/>
    </source>
</evidence>
<dbReference type="Gene3D" id="2.40.160.50">
    <property type="entry name" value="membrane protein fhac: a member of the omp85/tpsb transporter family"/>
    <property type="match status" value="1"/>
</dbReference>
<protein>
    <recommendedName>
        <fullName evidence="3">POTRA domain-containing protein</fullName>
    </recommendedName>
</protein>
<dbReference type="PROSITE" id="PS51779">
    <property type="entry name" value="POTRA"/>
    <property type="match status" value="1"/>
</dbReference>
<dbReference type="InParanoid" id="A0A330L903"/>
<gene>
    <name evidence="4" type="ORF">NITLEN_70012</name>
</gene>
<sequence length="435" mass="48958">MRHAYAFLGSSPIRVRFWLALSLIWTLNYLTVFNVALAAQDTANDDIVSITTVQIEGLVHTEQATILRLLPRPLPAEFTRAEIEEFERRVRNLSLFDHVQVTRDGRSLTVAAQEKITLAPILNFTSGSSTKDLNATIGLVEYNLFGTGTQLGGQFNYSQRGPNVDLWISQHGFEPDRWAKEIKGSYNVNGIRFADSTTTWTRNRFGGELELKGPYLYGSPLRYEVVLKAYREQIEDLNGARRPPNGYYVGVIPELTWDKYHWHDLVPSGYRIALELRPGFMFGANQQRHEAKLRYLQGIPMGATTVFMINSVAEAVNNSGNPNHSLLLGSIAGVRGLSDNLYRNRAQAYANLEIRHAISVAPRWAVQGVLFSDFGTFQSFNEDGTLHDWRRAINVGTGIRVVPTFLSNTLLRVDVGHLFSPNHNTLVQIGITQYF</sequence>
<dbReference type="RefSeq" id="WP_121990589.1">
    <property type="nucleotide sequence ID" value="NZ_OUNR01000020.1"/>
</dbReference>
<accession>A0A330L903</accession>
<dbReference type="EMBL" id="OUNR01000020">
    <property type="protein sequence ID" value="SPP66422.1"/>
    <property type="molecule type" value="Genomic_DNA"/>
</dbReference>
<dbReference type="Gene3D" id="3.10.20.310">
    <property type="entry name" value="membrane protein fhac"/>
    <property type="match status" value="1"/>
</dbReference>
<evidence type="ECO:0000256" key="1">
    <source>
        <dbReference type="ARBA" id="ARBA00004370"/>
    </source>
</evidence>
<dbReference type="OrthoDB" id="9769707at2"/>
<organism evidence="4 5">
    <name type="scientific">Nitrospira lenta</name>
    <dbReference type="NCBI Taxonomy" id="1436998"/>
    <lineage>
        <taxon>Bacteria</taxon>
        <taxon>Pseudomonadati</taxon>
        <taxon>Nitrospirota</taxon>
        <taxon>Nitrospiria</taxon>
        <taxon>Nitrospirales</taxon>
        <taxon>Nitrospiraceae</taxon>
        <taxon>Nitrospira</taxon>
    </lineage>
</organism>
<dbReference type="InterPro" id="IPR034746">
    <property type="entry name" value="POTRA"/>
</dbReference>
<evidence type="ECO:0000259" key="3">
    <source>
        <dbReference type="PROSITE" id="PS51779"/>
    </source>
</evidence>
<name>A0A330L903_9BACT</name>
<proteinExistence type="predicted"/>
<keyword evidence="5" id="KW-1185">Reference proteome</keyword>